<evidence type="ECO:0000259" key="2">
    <source>
        <dbReference type="PROSITE" id="PS50110"/>
    </source>
</evidence>
<organism evidence="3 4">
    <name type="scientific">Candidatus Chloroploca mongolica</name>
    <dbReference type="NCBI Taxonomy" id="2528176"/>
    <lineage>
        <taxon>Bacteria</taxon>
        <taxon>Bacillati</taxon>
        <taxon>Chloroflexota</taxon>
        <taxon>Chloroflexia</taxon>
        <taxon>Chloroflexales</taxon>
        <taxon>Chloroflexineae</taxon>
        <taxon>Oscillochloridaceae</taxon>
        <taxon>Candidatus Chloroploca</taxon>
    </lineage>
</organism>
<keyword evidence="1" id="KW-0597">Phosphoprotein</keyword>
<evidence type="ECO:0000256" key="1">
    <source>
        <dbReference type="PROSITE-ProRule" id="PRU00169"/>
    </source>
</evidence>
<reference evidence="3 4" key="1">
    <citation type="submission" date="2021-03" db="EMBL/GenBank/DDBJ databases">
        <authorList>
            <person name="Grouzdev D.S."/>
        </authorList>
    </citation>
    <scope>NUCLEOTIDE SEQUENCE [LARGE SCALE GENOMIC DNA]</scope>
    <source>
        <strain evidence="3 4">M50-1</strain>
    </source>
</reference>
<dbReference type="InterPro" id="IPR001789">
    <property type="entry name" value="Sig_transdc_resp-reg_receiver"/>
</dbReference>
<dbReference type="PANTHER" id="PTHR45566">
    <property type="entry name" value="HTH-TYPE TRANSCRIPTIONAL REGULATOR YHJB-RELATED"/>
    <property type="match status" value="1"/>
</dbReference>
<proteinExistence type="predicted"/>
<dbReference type="RefSeq" id="WP_135478739.1">
    <property type="nucleotide sequence ID" value="NZ_SIJK02000023.1"/>
</dbReference>
<dbReference type="InterPro" id="IPR011006">
    <property type="entry name" value="CheY-like_superfamily"/>
</dbReference>
<dbReference type="PROSITE" id="PS50110">
    <property type="entry name" value="RESPONSE_REGULATORY"/>
    <property type="match status" value="1"/>
</dbReference>
<feature type="modified residue" description="4-aspartylphosphate" evidence="1">
    <location>
        <position position="76"/>
    </location>
</feature>
<name>A0ABS4DBQ0_9CHLR</name>
<dbReference type="PANTHER" id="PTHR45566:SF1">
    <property type="entry name" value="HTH-TYPE TRANSCRIPTIONAL REGULATOR YHJB-RELATED"/>
    <property type="match status" value="1"/>
</dbReference>
<dbReference type="CDD" id="cd00156">
    <property type="entry name" value="REC"/>
    <property type="match status" value="1"/>
</dbReference>
<protein>
    <submittedName>
        <fullName evidence="3">Response regulator transcription factor</fullName>
    </submittedName>
</protein>
<dbReference type="SUPFAM" id="SSF52172">
    <property type="entry name" value="CheY-like"/>
    <property type="match status" value="1"/>
</dbReference>
<dbReference type="Proteomes" id="UP001193081">
    <property type="component" value="Unassembled WGS sequence"/>
</dbReference>
<feature type="domain" description="Response regulatory" evidence="2">
    <location>
        <begin position="18"/>
        <end position="142"/>
    </location>
</feature>
<evidence type="ECO:0000313" key="4">
    <source>
        <dbReference type="Proteomes" id="UP001193081"/>
    </source>
</evidence>
<dbReference type="InterPro" id="IPR051015">
    <property type="entry name" value="EvgA-like"/>
</dbReference>
<keyword evidence="4" id="KW-1185">Reference proteome</keyword>
<evidence type="ECO:0000313" key="3">
    <source>
        <dbReference type="EMBL" id="MBP1466724.1"/>
    </source>
</evidence>
<gene>
    <name evidence="3" type="ORF">EYB53_013490</name>
</gene>
<dbReference type="Gene3D" id="3.40.50.2300">
    <property type="match status" value="2"/>
</dbReference>
<dbReference type="SMART" id="SM00448">
    <property type="entry name" value="REC"/>
    <property type="match status" value="1"/>
</dbReference>
<comment type="caution">
    <text evidence="3">The sequence shown here is derived from an EMBL/GenBank/DDBJ whole genome shotgun (WGS) entry which is preliminary data.</text>
</comment>
<accession>A0ABS4DBQ0</accession>
<sequence>MQSASTFPSSGTMPQPITVIGVDDHRGFREGIARAASLLSQHLGRPVTTYLSASGLDLETILRDEPADQSVLVVLDIRMPTGVDGRLLGPWIRTTFPHVQILPCTSDHHPTTLDLLRRSGMLEPVLKPVSLEGLTERMAMALTTTPPPGDPTIQAVQADLAQQFVTLHQRRQGGRSIQVGILAQRALTRVGLPQMLSGVSTTLAVDVAICTDQVRALQTALQQRRLDILLCDAHDYKEIEGLSQAYHIPLLVYTSIRQAKQVLRAKHSVILDPASNEAWADAFQMVLSGATYAPRWLDLMISLLPRDRQILGRIQHGVEMAQLAANLGITEARLRQRISNLYRLLDLPPHRASLVAWAQAIPPQWFQELDRDDDEH</sequence>
<dbReference type="EMBL" id="SIJK02000023">
    <property type="protein sequence ID" value="MBP1466724.1"/>
    <property type="molecule type" value="Genomic_DNA"/>
</dbReference>